<sequence>MNVSLSTDRRTLFKFPSSKLAVTLLLFCFFLPFRFSPPIAMAASVSVDTPSPPPLTKDPTCLMAASSSSPLFSPASDKRFWSTLRSRVDALIGDRNAKISIQNVDPSFPTEINSRESNRAKRLKEDSMLLLRGFDSISQTLSQLSNNLDNALQGARELAKPPTLTDLFHSKLKNSETKEEDPKQKGNQEESKIGLKRKFDYSECSDDNKGDDGSQKENEQSPQNKKMMKKAKNLAISMATKAASLARELKSIKSDLCFMQERCSLLEEENRRLRDGFTKGIRPEEDDLVRLQLEALLAEKSRLANENANLVRENQCLHQLVEYHQMTSQDLSASYEEVIRGMCLDFSSPIAEEEEINGGGDSDDADNRVTQTPRTDIFGISTSLDHYFDEEQH</sequence>
<organism evidence="2 4">
    <name type="scientific">Gossypium raimondii</name>
    <name type="common">Peruvian cotton</name>
    <name type="synonym">Gossypium klotzschianum subsp. raimondii</name>
    <dbReference type="NCBI Taxonomy" id="29730"/>
    <lineage>
        <taxon>Eukaryota</taxon>
        <taxon>Viridiplantae</taxon>
        <taxon>Streptophyta</taxon>
        <taxon>Embryophyta</taxon>
        <taxon>Tracheophyta</taxon>
        <taxon>Spermatophyta</taxon>
        <taxon>Magnoliopsida</taxon>
        <taxon>eudicotyledons</taxon>
        <taxon>Gunneridae</taxon>
        <taxon>Pentapetalae</taxon>
        <taxon>rosids</taxon>
        <taxon>malvids</taxon>
        <taxon>Malvales</taxon>
        <taxon>Malvaceae</taxon>
        <taxon>Malvoideae</taxon>
        <taxon>Gossypium</taxon>
    </lineage>
</organism>
<proteinExistence type="predicted"/>
<dbReference type="STRING" id="29730.A0A0D2R0W7"/>
<name>A0A0D2R0W7_GOSRA</name>
<feature type="compositionally biased region" description="Basic and acidic residues" evidence="1">
    <location>
        <begin position="173"/>
        <end position="219"/>
    </location>
</feature>
<evidence type="ECO:0000256" key="1">
    <source>
        <dbReference type="SAM" id="MobiDB-lite"/>
    </source>
</evidence>
<dbReference type="EMBL" id="CM001743">
    <property type="protein sequence ID" value="KJB23056.1"/>
    <property type="molecule type" value="Genomic_DNA"/>
</dbReference>
<evidence type="ECO:0000313" key="2">
    <source>
        <dbReference type="EMBL" id="KJB23056.1"/>
    </source>
</evidence>
<dbReference type="PANTHER" id="PTHR31016">
    <property type="entry name" value="OS04G0228100 PROTEIN"/>
    <property type="match status" value="1"/>
</dbReference>
<accession>A0A0D2R0W7</accession>
<reference evidence="3 5" key="2">
    <citation type="journal article" date="2019" name="Genome Biol. Evol.">
        <title>Insights into the evolution of the New World diploid cottons (Gossypium, subgenus Houzingenia) based on genome sequencing.</title>
        <authorList>
            <person name="Grover C.E."/>
            <person name="Arick M.A. 2nd"/>
            <person name="Thrash A."/>
            <person name="Conover J.L."/>
            <person name="Sanders W.S."/>
            <person name="Peterson D.G."/>
            <person name="Frelichowski J.E."/>
            <person name="Scheffler J.A."/>
            <person name="Scheffler B.E."/>
            <person name="Wendel J.F."/>
        </authorList>
    </citation>
    <scope>NUCLEOTIDE SEQUENCE [LARGE SCALE GENOMIC DNA]</scope>
    <source>
        <strain evidence="3">8</strain>
        <tissue evidence="3">Leaf</tissue>
    </source>
</reference>
<evidence type="ECO:0000313" key="3">
    <source>
        <dbReference type="EMBL" id="MBA0583478.1"/>
    </source>
</evidence>
<dbReference type="Gramene" id="KJB23056">
    <property type="protein sequence ID" value="KJB23056"/>
    <property type="gene ID" value="B456_004G080100"/>
</dbReference>
<feature type="region of interest" description="Disordered" evidence="1">
    <location>
        <begin position="353"/>
        <end position="374"/>
    </location>
</feature>
<feature type="region of interest" description="Disordered" evidence="1">
    <location>
        <begin position="173"/>
        <end position="230"/>
    </location>
</feature>
<dbReference type="PANTHER" id="PTHR31016:SF2">
    <property type="entry name" value="OS04G0228100 PROTEIN"/>
    <property type="match status" value="1"/>
</dbReference>
<dbReference type="Proteomes" id="UP000593578">
    <property type="component" value="Unassembled WGS sequence"/>
</dbReference>
<evidence type="ECO:0000313" key="5">
    <source>
        <dbReference type="Proteomes" id="UP000593578"/>
    </source>
</evidence>
<reference evidence="2 4" key="1">
    <citation type="journal article" date="2012" name="Nature">
        <title>Repeated polyploidization of Gossypium genomes and the evolution of spinnable cotton fibres.</title>
        <authorList>
            <person name="Paterson A.H."/>
            <person name="Wendel J.F."/>
            <person name="Gundlach H."/>
            <person name="Guo H."/>
            <person name="Jenkins J."/>
            <person name="Jin D."/>
            <person name="Llewellyn D."/>
            <person name="Showmaker K.C."/>
            <person name="Shu S."/>
            <person name="Udall J."/>
            <person name="Yoo M.J."/>
            <person name="Byers R."/>
            <person name="Chen W."/>
            <person name="Doron-Faigenboim A."/>
            <person name="Duke M.V."/>
            <person name="Gong L."/>
            <person name="Grimwood J."/>
            <person name="Grover C."/>
            <person name="Grupp K."/>
            <person name="Hu G."/>
            <person name="Lee T.H."/>
            <person name="Li J."/>
            <person name="Lin L."/>
            <person name="Liu T."/>
            <person name="Marler B.S."/>
            <person name="Page J.T."/>
            <person name="Roberts A.W."/>
            <person name="Romanel E."/>
            <person name="Sanders W.S."/>
            <person name="Szadkowski E."/>
            <person name="Tan X."/>
            <person name="Tang H."/>
            <person name="Xu C."/>
            <person name="Wang J."/>
            <person name="Wang Z."/>
            <person name="Zhang D."/>
            <person name="Zhang L."/>
            <person name="Ashrafi H."/>
            <person name="Bedon F."/>
            <person name="Bowers J.E."/>
            <person name="Brubaker C.L."/>
            <person name="Chee P.W."/>
            <person name="Das S."/>
            <person name="Gingle A.R."/>
            <person name="Haigler C.H."/>
            <person name="Harker D."/>
            <person name="Hoffmann L.V."/>
            <person name="Hovav R."/>
            <person name="Jones D.C."/>
            <person name="Lemke C."/>
            <person name="Mansoor S."/>
            <person name="ur Rahman M."/>
            <person name="Rainville L.N."/>
            <person name="Rambani A."/>
            <person name="Reddy U.K."/>
            <person name="Rong J.K."/>
            <person name="Saranga Y."/>
            <person name="Scheffler B.E."/>
            <person name="Scheffler J.A."/>
            <person name="Stelly D.M."/>
            <person name="Triplett B.A."/>
            <person name="Van Deynze A."/>
            <person name="Vaslin M.F."/>
            <person name="Waghmare V.N."/>
            <person name="Walford S.A."/>
            <person name="Wright R.J."/>
            <person name="Zaki E.A."/>
            <person name="Zhang T."/>
            <person name="Dennis E.S."/>
            <person name="Mayer K.F."/>
            <person name="Peterson D.G."/>
            <person name="Rokhsar D.S."/>
            <person name="Wang X."/>
            <person name="Schmutz J."/>
        </authorList>
    </citation>
    <scope>NUCLEOTIDE SEQUENCE [LARGE SCALE GENOMIC DNA]</scope>
</reference>
<reference evidence="3" key="3">
    <citation type="submission" date="2020-04" db="EMBL/GenBank/DDBJ databases">
        <authorList>
            <person name="Grover C.E."/>
            <person name="Arick M.A. II"/>
            <person name="Thrash A."/>
            <person name="Conover J.L."/>
            <person name="Sanders W.S."/>
            <person name="Peterson D.G."/>
            <person name="Scheffler J.A."/>
            <person name="Scheffler B.E."/>
            <person name="Wendel J.F."/>
        </authorList>
    </citation>
    <scope>NUCLEOTIDE SEQUENCE</scope>
    <source>
        <strain evidence="3">8</strain>
        <tissue evidence="3">Leaf</tissue>
    </source>
</reference>
<keyword evidence="4" id="KW-1185">Reference proteome</keyword>
<dbReference type="AlphaFoldDB" id="A0A0D2R0W7"/>
<feature type="compositionally biased region" description="Acidic residues" evidence="1">
    <location>
        <begin position="353"/>
        <end position="364"/>
    </location>
</feature>
<gene>
    <name evidence="2" type="ORF">B456_004G080100</name>
    <name evidence="3" type="ORF">Gorai_014332</name>
</gene>
<dbReference type="EMBL" id="JABEZZ010000004">
    <property type="protein sequence ID" value="MBA0583478.1"/>
    <property type="molecule type" value="Genomic_DNA"/>
</dbReference>
<protein>
    <submittedName>
        <fullName evidence="2">Uncharacterized protein</fullName>
    </submittedName>
</protein>
<evidence type="ECO:0000313" key="4">
    <source>
        <dbReference type="Proteomes" id="UP000032304"/>
    </source>
</evidence>
<dbReference type="Proteomes" id="UP000032304">
    <property type="component" value="Chromosome 4"/>
</dbReference>
<dbReference type="eggNOG" id="ENOG502QQ14">
    <property type="taxonomic scope" value="Eukaryota"/>
</dbReference>